<evidence type="ECO:0000313" key="2">
    <source>
        <dbReference type="Proteomes" id="UP000605805"/>
    </source>
</evidence>
<evidence type="ECO:0000313" key="1">
    <source>
        <dbReference type="EMBL" id="HIP56929.1"/>
    </source>
</evidence>
<protein>
    <submittedName>
        <fullName evidence="1">Uncharacterized protein</fullName>
    </submittedName>
</protein>
<organism evidence="1 2">
    <name type="scientific">Ignisphaera aggregans</name>
    <dbReference type="NCBI Taxonomy" id="334771"/>
    <lineage>
        <taxon>Archaea</taxon>
        <taxon>Thermoproteota</taxon>
        <taxon>Thermoprotei</taxon>
        <taxon>Desulfurococcales</taxon>
        <taxon>Desulfurococcaceae</taxon>
        <taxon>Ignisphaera</taxon>
    </lineage>
</organism>
<name>A0A833DU81_9CREN</name>
<dbReference type="EMBL" id="DQTV01000045">
    <property type="protein sequence ID" value="HIP56929.1"/>
    <property type="molecule type" value="Genomic_DNA"/>
</dbReference>
<dbReference type="Proteomes" id="UP000605805">
    <property type="component" value="Unassembled WGS sequence"/>
</dbReference>
<sequence>MQIYVVVYSAFRDFMEYREYYDLIISDQGLYMLLLGRLPLVYKKHPALPKRVEKQLLEIMKSRSRDKYHDMDTLMRLVHQKRAMFIPNENVVGVVLNEEEIPIPPILRKPPSDPREPPKYSQRVLAITTYWKDSSQLRSLTLYTTPKIKDKIKRGLKEAGYYISIT</sequence>
<reference evidence="1" key="1">
    <citation type="journal article" date="2020" name="ISME J.">
        <title>Gammaproteobacteria mediating utilization of methyl-, sulfur- and petroleum organic compounds in deep ocean hydrothermal plumes.</title>
        <authorList>
            <person name="Zhou Z."/>
            <person name="Liu Y."/>
            <person name="Pan J."/>
            <person name="Cron B.R."/>
            <person name="Toner B.M."/>
            <person name="Anantharaman K."/>
            <person name="Breier J.A."/>
            <person name="Dick G.J."/>
            <person name="Li M."/>
        </authorList>
    </citation>
    <scope>NUCLEOTIDE SEQUENCE</scope>
    <source>
        <strain evidence="1">SZUA-1435</strain>
    </source>
</reference>
<accession>A0A833DU81</accession>
<proteinExistence type="predicted"/>
<gene>
    <name evidence="1" type="ORF">EYH02_02505</name>
</gene>
<comment type="caution">
    <text evidence="1">The sequence shown here is derived from an EMBL/GenBank/DDBJ whole genome shotgun (WGS) entry which is preliminary data.</text>
</comment>
<dbReference type="AlphaFoldDB" id="A0A833DU81"/>